<protein>
    <recommendedName>
        <fullName evidence="3">DUF1508 domain-containing protein</fullName>
    </recommendedName>
</protein>
<evidence type="ECO:0000313" key="2">
    <source>
        <dbReference type="Proteomes" id="UP001319861"/>
    </source>
</evidence>
<dbReference type="EMBL" id="AP024525">
    <property type="protein sequence ID" value="BCT78244.1"/>
    <property type="molecule type" value="Genomic_DNA"/>
</dbReference>
<proteinExistence type="predicted"/>
<dbReference type="SUPFAM" id="SSF160113">
    <property type="entry name" value="YegP-like"/>
    <property type="match status" value="1"/>
</dbReference>
<gene>
    <name evidence="1" type="ORF">SCMU_40860</name>
</gene>
<keyword evidence="2" id="KW-1185">Reference proteome</keyword>
<name>A0ABM7Q0Z8_SINCY</name>
<accession>A0ABM7Q0Z8</accession>
<organism evidence="1 2">
    <name type="scientific">Sinomonas cyclohexanicum</name>
    <name type="common">Corynebacterium cyclohexanicum</name>
    <dbReference type="NCBI Taxonomy" id="322009"/>
    <lineage>
        <taxon>Bacteria</taxon>
        <taxon>Bacillati</taxon>
        <taxon>Actinomycetota</taxon>
        <taxon>Actinomycetes</taxon>
        <taxon>Micrococcales</taxon>
        <taxon>Micrococcaceae</taxon>
        <taxon>Sinomonas</taxon>
    </lineage>
</organism>
<reference evidence="1 2" key="1">
    <citation type="journal article" date="2021" name="J. Biosci. Bioeng.">
        <title>Identification and characterization of a chc gene cluster responsible for the aromatization pathway of cyclohexanecarboxylate degradation in Sinomonas cyclohexanicum ATCC 51369.</title>
        <authorList>
            <person name="Yamamoto T."/>
            <person name="Hasegawa Y."/>
            <person name="Lau P.C.K."/>
            <person name="Iwaki H."/>
        </authorList>
    </citation>
    <scope>NUCLEOTIDE SEQUENCE [LARGE SCALE GENOMIC DNA]</scope>
    <source>
        <strain evidence="1 2">ATCC 51369</strain>
    </source>
</reference>
<dbReference type="InterPro" id="IPR036913">
    <property type="entry name" value="YegP-like_sf"/>
</dbReference>
<evidence type="ECO:0000313" key="1">
    <source>
        <dbReference type="EMBL" id="BCT78244.1"/>
    </source>
</evidence>
<dbReference type="Proteomes" id="UP001319861">
    <property type="component" value="Chromosome"/>
</dbReference>
<evidence type="ECO:0008006" key="3">
    <source>
        <dbReference type="Google" id="ProtNLM"/>
    </source>
</evidence>
<sequence length="65" mass="7249">MGPTFEVLQDPRRNGGYRLRLMGPDGDVLADLKDLPTLDSVRRMIMEIREVAAQALVVDHTARTA</sequence>